<dbReference type="InterPro" id="IPR018247">
    <property type="entry name" value="EF_Hand_1_Ca_BS"/>
</dbReference>
<sequence>MKRSNIILLLLALISLTMFVVPDIFSMFSGQHVFYNQINCQKCHEEEYGEVWATSAAGDAHIRAANNTNYTTYLAIGGIDYHPSGGTIDTVEDKIWTWNGSSWINDTESRLEKLDADGSNEIDGNEICHLCHNSSLADKHSHALIVRTCDDDWCHGNRNYTFNDPQLFDTLPTVDAGNVLNESGNLHNAFYLSLVNEPTGFVAGEPFNHTPGNLAGDYTSKSYLACISCHSTVPIDITIAQSRSNHTGEERRKYS</sequence>
<protein>
    <submittedName>
        <fullName evidence="1">Uncharacterized protein</fullName>
    </submittedName>
</protein>
<proteinExistence type="predicted"/>
<dbReference type="SUPFAM" id="SSF48695">
    <property type="entry name" value="Multiheme cytochromes"/>
    <property type="match status" value="1"/>
</dbReference>
<dbReference type="PROSITE" id="PS00018">
    <property type="entry name" value="EF_HAND_1"/>
    <property type="match status" value="1"/>
</dbReference>
<organism evidence="1 2">
    <name type="scientific">Candidatus Argoarchaeum ethanivorans</name>
    <dbReference type="NCBI Taxonomy" id="2608793"/>
    <lineage>
        <taxon>Archaea</taxon>
        <taxon>Methanobacteriati</taxon>
        <taxon>Methanobacteriota</taxon>
        <taxon>Stenosarchaea group</taxon>
        <taxon>Methanomicrobia</taxon>
        <taxon>Methanosarcinales</taxon>
        <taxon>Methanosarcinales incertae sedis</taxon>
        <taxon>GOM Arc I cluster</taxon>
        <taxon>Candidatus Argoarchaeum</taxon>
    </lineage>
</organism>
<comment type="caution">
    <text evidence="1">The sequence shown here is derived from an EMBL/GenBank/DDBJ whole genome shotgun (WGS) entry which is preliminary data.</text>
</comment>
<dbReference type="EMBL" id="RPGO01000030">
    <property type="protein sequence ID" value="RZB29223.1"/>
    <property type="molecule type" value="Genomic_DNA"/>
</dbReference>
<name>A0A8B3S235_9EURY</name>
<dbReference type="AlphaFoldDB" id="A0A8B3S235"/>
<dbReference type="Proteomes" id="UP000291831">
    <property type="component" value="Unassembled WGS sequence"/>
</dbReference>
<evidence type="ECO:0000313" key="2">
    <source>
        <dbReference type="Proteomes" id="UP000291831"/>
    </source>
</evidence>
<accession>A0A8B3S235</accession>
<dbReference type="InterPro" id="IPR036280">
    <property type="entry name" value="Multihaem_cyt_sf"/>
</dbReference>
<evidence type="ECO:0000313" key="1">
    <source>
        <dbReference type="EMBL" id="RZB29223.1"/>
    </source>
</evidence>
<gene>
    <name evidence="1" type="ORF">AEth_01365</name>
</gene>
<reference evidence="2" key="1">
    <citation type="submission" date="2019-01" db="EMBL/GenBank/DDBJ databases">
        <title>Anaerobic oxidation of ethane by archaea from a marine hydrocarbon seep.</title>
        <authorList>
            <person name="Musat F."/>
        </authorList>
    </citation>
    <scope>NUCLEOTIDE SEQUENCE [LARGE SCALE GENOMIC DNA]</scope>
</reference>